<proteinExistence type="predicted"/>
<dbReference type="GO" id="GO:0016020">
    <property type="term" value="C:membrane"/>
    <property type="evidence" value="ECO:0007669"/>
    <property type="project" value="InterPro"/>
</dbReference>
<evidence type="ECO:0000313" key="4">
    <source>
        <dbReference type="Proteomes" id="UP000323521"/>
    </source>
</evidence>
<evidence type="ECO:0000259" key="2">
    <source>
        <dbReference type="SMART" id="SM00900"/>
    </source>
</evidence>
<dbReference type="EMBL" id="CP017634">
    <property type="protein sequence ID" value="ATW28875.1"/>
    <property type="molecule type" value="Genomic_DNA"/>
</dbReference>
<dbReference type="AlphaFoldDB" id="A0A3G1L335"/>
<evidence type="ECO:0000313" key="3">
    <source>
        <dbReference type="EMBL" id="ATW28875.1"/>
    </source>
</evidence>
<dbReference type="SMART" id="SM00900">
    <property type="entry name" value="FMN_bind"/>
    <property type="match status" value="1"/>
</dbReference>
<keyword evidence="1" id="KW-0472">Membrane</keyword>
<dbReference type="GO" id="GO:0010181">
    <property type="term" value="F:FMN binding"/>
    <property type="evidence" value="ECO:0007669"/>
    <property type="project" value="InterPro"/>
</dbReference>
<feature type="domain" description="FMN-binding" evidence="2">
    <location>
        <begin position="58"/>
        <end position="128"/>
    </location>
</feature>
<keyword evidence="1" id="KW-0812">Transmembrane</keyword>
<accession>A0A3G1L335</accession>
<keyword evidence="4" id="KW-1185">Reference proteome</keyword>
<protein>
    <recommendedName>
        <fullName evidence="2">FMN-binding domain-containing protein</fullName>
    </recommendedName>
</protein>
<reference evidence="3 4" key="1">
    <citation type="submission" date="2016-10" db="EMBL/GenBank/DDBJ databases">
        <title>Complete Genome Sequence of Peptococcaceae strain DCMF.</title>
        <authorList>
            <person name="Edwards R.J."/>
            <person name="Holland S.I."/>
            <person name="Deshpande N.P."/>
            <person name="Wong Y.K."/>
            <person name="Ertan H."/>
            <person name="Manefield M."/>
            <person name="Russell T.L."/>
            <person name="Lee M.J."/>
        </authorList>
    </citation>
    <scope>NUCLEOTIDE SEQUENCE [LARGE SCALE GENOMIC DNA]</scope>
    <source>
        <strain evidence="3 4">DCMF</strain>
    </source>
</reference>
<dbReference type="Proteomes" id="UP000323521">
    <property type="component" value="Chromosome"/>
</dbReference>
<name>A0A3G1L335_FORW1</name>
<evidence type="ECO:0000256" key="1">
    <source>
        <dbReference type="SAM" id="Phobius"/>
    </source>
</evidence>
<gene>
    <name evidence="3" type="ORF">DCMF_24425</name>
</gene>
<dbReference type="RefSeq" id="WP_214658871.1">
    <property type="nucleotide sequence ID" value="NZ_CP017634.1"/>
</dbReference>
<dbReference type="Pfam" id="PF04205">
    <property type="entry name" value="FMN_bind"/>
    <property type="match status" value="1"/>
</dbReference>
<dbReference type="Gene3D" id="3.90.1010.20">
    <property type="match status" value="1"/>
</dbReference>
<dbReference type="InterPro" id="IPR007329">
    <property type="entry name" value="FMN-bd"/>
</dbReference>
<dbReference type="KEGG" id="fwa:DCMF_24425"/>
<organism evidence="3 4">
    <name type="scientific">Formimonas warabiya</name>
    <dbReference type="NCBI Taxonomy" id="1761012"/>
    <lineage>
        <taxon>Bacteria</taxon>
        <taxon>Bacillati</taxon>
        <taxon>Bacillota</taxon>
        <taxon>Clostridia</taxon>
        <taxon>Eubacteriales</taxon>
        <taxon>Peptococcaceae</taxon>
        <taxon>Candidatus Formimonas</taxon>
    </lineage>
</organism>
<feature type="transmembrane region" description="Helical" evidence="1">
    <location>
        <begin position="6"/>
        <end position="26"/>
    </location>
</feature>
<sequence>MKLFGKIILSIGIIFVLAAAGGMLFLTRGLESGRNLVIGEVHPSLLNDGTYQGEYQGGRWSNQINVTIKEHKITQIDLVKDVKFPQPAVADELFNKVMEKQNTNVDAVTGSTVTCKAYLKSIENALKK</sequence>
<keyword evidence="1" id="KW-1133">Transmembrane helix</keyword>